<evidence type="ECO:0000256" key="2">
    <source>
        <dbReference type="ARBA" id="ARBA00023125"/>
    </source>
</evidence>
<dbReference type="GO" id="GO:0003677">
    <property type="term" value="F:DNA binding"/>
    <property type="evidence" value="ECO:0007669"/>
    <property type="project" value="UniProtKB-UniRule"/>
</dbReference>
<dbReference type="RefSeq" id="WP_088049472.1">
    <property type="nucleotide sequence ID" value="NZ_BMJD01000009.1"/>
</dbReference>
<dbReference type="InterPro" id="IPR009057">
    <property type="entry name" value="Homeodomain-like_sf"/>
</dbReference>
<dbReference type="PROSITE" id="PS01081">
    <property type="entry name" value="HTH_TETR_1"/>
    <property type="match status" value="1"/>
</dbReference>
<keyword evidence="1" id="KW-0678">Repressor</keyword>
<dbReference type="InterPro" id="IPR050624">
    <property type="entry name" value="HTH-type_Tx_Regulator"/>
</dbReference>
<feature type="DNA-binding region" description="H-T-H motif" evidence="3">
    <location>
        <begin position="26"/>
        <end position="45"/>
    </location>
</feature>
<sequence>MKKDKRQEIIESSIRLSAENGFFNTSVQDIVDVCGISKGAFYHYFSSKEALHVAIFQYYFDQMNEAILAIDQAGLEPREKMKQQLRVPFEQLKKQRAFFIVYLREQNFSINKELRNVIEQSRKDTIAWYYRNLMETYGEKIKPYIADIIMLTEGMQNSYLGAMLFHDLNLDTDRVAGFLLNRIDDIVQAFENGEKSIIHPSSFQHLLPEQTFSPVDAKSQVAALLTDMEEKLAAMPLSKVQKNGLHHVVHFLQNELEKPELDRYAFQGMLANLKEVGEFDRYRGKIAGLLGLQLL</sequence>
<keyword evidence="6" id="KW-1185">Reference proteome</keyword>
<dbReference type="InterPro" id="IPR023772">
    <property type="entry name" value="DNA-bd_HTH_TetR-type_CS"/>
</dbReference>
<organism evidence="5 6">
    <name type="scientific">Lentibacillus populi</name>
    <dbReference type="NCBI Taxonomy" id="1827502"/>
    <lineage>
        <taxon>Bacteria</taxon>
        <taxon>Bacillati</taxon>
        <taxon>Bacillota</taxon>
        <taxon>Bacilli</taxon>
        <taxon>Bacillales</taxon>
        <taxon>Bacillaceae</taxon>
        <taxon>Lentibacillus</taxon>
    </lineage>
</organism>
<proteinExistence type="predicted"/>
<keyword evidence="2 3" id="KW-0238">DNA-binding</keyword>
<gene>
    <name evidence="5" type="ORF">GCM10011409_16200</name>
</gene>
<feature type="domain" description="HTH tetR-type" evidence="4">
    <location>
        <begin position="3"/>
        <end position="63"/>
    </location>
</feature>
<dbReference type="PROSITE" id="PS50977">
    <property type="entry name" value="HTH_TETR_2"/>
    <property type="match status" value="1"/>
</dbReference>
<dbReference type="PANTHER" id="PTHR43479:SF22">
    <property type="entry name" value="TRANSCRIPTIONAL REGULATOR, TETR FAMILY"/>
    <property type="match status" value="1"/>
</dbReference>
<dbReference type="Gene3D" id="1.10.357.10">
    <property type="entry name" value="Tetracycline Repressor, domain 2"/>
    <property type="match status" value="1"/>
</dbReference>
<comment type="caution">
    <text evidence="5">The sequence shown here is derived from an EMBL/GenBank/DDBJ whole genome shotgun (WGS) entry which is preliminary data.</text>
</comment>
<protein>
    <submittedName>
        <fullName evidence="5">TetR family transcriptional regulator</fullName>
    </submittedName>
</protein>
<dbReference type="PRINTS" id="PR00455">
    <property type="entry name" value="HTHTETR"/>
</dbReference>
<reference evidence="5" key="1">
    <citation type="journal article" date="2014" name="Int. J. Syst. Evol. Microbiol.">
        <title>Complete genome sequence of Corynebacterium casei LMG S-19264T (=DSM 44701T), isolated from a smear-ripened cheese.</title>
        <authorList>
            <consortium name="US DOE Joint Genome Institute (JGI-PGF)"/>
            <person name="Walter F."/>
            <person name="Albersmeier A."/>
            <person name="Kalinowski J."/>
            <person name="Ruckert C."/>
        </authorList>
    </citation>
    <scope>NUCLEOTIDE SEQUENCE</scope>
    <source>
        <strain evidence="5">CGMCC 1.15454</strain>
    </source>
</reference>
<evidence type="ECO:0000313" key="5">
    <source>
        <dbReference type="EMBL" id="GGB39433.1"/>
    </source>
</evidence>
<dbReference type="AlphaFoldDB" id="A0A9W5X4Z1"/>
<evidence type="ECO:0000256" key="3">
    <source>
        <dbReference type="PROSITE-ProRule" id="PRU00335"/>
    </source>
</evidence>
<evidence type="ECO:0000259" key="4">
    <source>
        <dbReference type="PROSITE" id="PS50977"/>
    </source>
</evidence>
<dbReference type="EMBL" id="BMJD01000009">
    <property type="protein sequence ID" value="GGB39433.1"/>
    <property type="molecule type" value="Genomic_DNA"/>
</dbReference>
<dbReference type="Proteomes" id="UP000621492">
    <property type="component" value="Unassembled WGS sequence"/>
</dbReference>
<dbReference type="PANTHER" id="PTHR43479">
    <property type="entry name" value="ACREF/ENVCD OPERON REPRESSOR-RELATED"/>
    <property type="match status" value="1"/>
</dbReference>
<evidence type="ECO:0000256" key="1">
    <source>
        <dbReference type="ARBA" id="ARBA00022491"/>
    </source>
</evidence>
<reference evidence="5" key="2">
    <citation type="submission" date="2020-09" db="EMBL/GenBank/DDBJ databases">
        <authorList>
            <person name="Sun Q."/>
            <person name="Zhou Y."/>
        </authorList>
    </citation>
    <scope>NUCLEOTIDE SEQUENCE</scope>
    <source>
        <strain evidence="5">CGMCC 1.15454</strain>
    </source>
</reference>
<accession>A0A9W5X4Z1</accession>
<dbReference type="InterPro" id="IPR001647">
    <property type="entry name" value="HTH_TetR"/>
</dbReference>
<dbReference type="Pfam" id="PF00440">
    <property type="entry name" value="TetR_N"/>
    <property type="match status" value="1"/>
</dbReference>
<evidence type="ECO:0000313" key="6">
    <source>
        <dbReference type="Proteomes" id="UP000621492"/>
    </source>
</evidence>
<name>A0A9W5X4Z1_9BACI</name>
<dbReference type="SUPFAM" id="SSF46689">
    <property type="entry name" value="Homeodomain-like"/>
    <property type="match status" value="1"/>
</dbReference>